<evidence type="ECO:0000313" key="3">
    <source>
        <dbReference type="Proteomes" id="UP001165205"/>
    </source>
</evidence>
<feature type="compositionally biased region" description="Polar residues" evidence="1">
    <location>
        <begin position="35"/>
        <end position="63"/>
    </location>
</feature>
<dbReference type="AlphaFoldDB" id="A0AAN5C3A9"/>
<evidence type="ECO:0000313" key="2">
    <source>
        <dbReference type="EMBL" id="GMG36084.1"/>
    </source>
</evidence>
<proteinExistence type="predicted"/>
<organism evidence="2 3">
    <name type="scientific">Aspergillus oryzae</name>
    <name type="common">Yellow koji mold</name>
    <dbReference type="NCBI Taxonomy" id="5062"/>
    <lineage>
        <taxon>Eukaryota</taxon>
        <taxon>Fungi</taxon>
        <taxon>Dikarya</taxon>
        <taxon>Ascomycota</taxon>
        <taxon>Pezizomycotina</taxon>
        <taxon>Eurotiomycetes</taxon>
        <taxon>Eurotiomycetidae</taxon>
        <taxon>Eurotiales</taxon>
        <taxon>Aspergillaceae</taxon>
        <taxon>Aspergillus</taxon>
        <taxon>Aspergillus subgen. Circumdati</taxon>
    </lineage>
</organism>
<gene>
    <name evidence="2" type="ORF">Aory04_001118800</name>
</gene>
<comment type="caution">
    <text evidence="2">The sequence shown here is derived from an EMBL/GenBank/DDBJ whole genome shotgun (WGS) entry which is preliminary data.</text>
</comment>
<feature type="compositionally biased region" description="Polar residues" evidence="1">
    <location>
        <begin position="1"/>
        <end position="15"/>
    </location>
</feature>
<accession>A0AAN5C3A9</accession>
<dbReference type="EMBL" id="BSYA01000189">
    <property type="protein sequence ID" value="GMG36084.1"/>
    <property type="molecule type" value="Genomic_DNA"/>
</dbReference>
<name>A0AAN5C3A9_ASPOZ</name>
<feature type="region of interest" description="Disordered" evidence="1">
    <location>
        <begin position="1"/>
        <end position="74"/>
    </location>
</feature>
<sequence length="74" mass="7747">MKSFKNTLSKPASTTAHRKPPSPAVKTTAFHCAQSLRTSGTKPIIRKSSTTIAAMSSRNTQVTAPPASGPNPDP</sequence>
<dbReference type="Proteomes" id="UP001165205">
    <property type="component" value="Unassembled WGS sequence"/>
</dbReference>
<reference evidence="2" key="1">
    <citation type="submission" date="2023-04" db="EMBL/GenBank/DDBJ databases">
        <title>Aspergillus oryzae NBRC 4228.</title>
        <authorList>
            <person name="Ichikawa N."/>
            <person name="Sato H."/>
            <person name="Tonouchi N."/>
        </authorList>
    </citation>
    <scope>NUCLEOTIDE SEQUENCE</scope>
    <source>
        <strain evidence="2">NBRC 4228</strain>
    </source>
</reference>
<protein>
    <submittedName>
        <fullName evidence="2">Unnamed protein product</fullName>
    </submittedName>
</protein>
<evidence type="ECO:0000256" key="1">
    <source>
        <dbReference type="SAM" id="MobiDB-lite"/>
    </source>
</evidence>